<accession>A0A2Z5G4W0</accession>
<organism evidence="2 3">
    <name type="scientific">Acidisarcina polymorpha</name>
    <dbReference type="NCBI Taxonomy" id="2211140"/>
    <lineage>
        <taxon>Bacteria</taxon>
        <taxon>Pseudomonadati</taxon>
        <taxon>Acidobacteriota</taxon>
        <taxon>Terriglobia</taxon>
        <taxon>Terriglobales</taxon>
        <taxon>Acidobacteriaceae</taxon>
        <taxon>Acidisarcina</taxon>
    </lineage>
</organism>
<reference evidence="2 3" key="1">
    <citation type="journal article" date="2018" name="Front. Microbiol.">
        <title>Hydrolytic Capabilities as a Key to Environmental Success: Chitinolytic and Cellulolytic Acidobacteria From Acidic Sub-arctic Soils and Boreal Peatlands.</title>
        <authorList>
            <person name="Belova S.E."/>
            <person name="Ravin N.V."/>
            <person name="Pankratov T.A."/>
            <person name="Rakitin A.L."/>
            <person name="Ivanova A.A."/>
            <person name="Beletsky A.V."/>
            <person name="Mardanov A.V."/>
            <person name="Sinninghe Damste J.S."/>
            <person name="Dedysh S.N."/>
        </authorList>
    </citation>
    <scope>NUCLEOTIDE SEQUENCE [LARGE SCALE GENOMIC DNA]</scope>
    <source>
        <strain evidence="2 3">SBC82</strain>
    </source>
</reference>
<evidence type="ECO:0000313" key="3">
    <source>
        <dbReference type="Proteomes" id="UP000253606"/>
    </source>
</evidence>
<dbReference type="KEGG" id="abas:ACPOL_4793"/>
<evidence type="ECO:0000313" key="2">
    <source>
        <dbReference type="EMBL" id="AXC14059.1"/>
    </source>
</evidence>
<dbReference type="EMBL" id="CP030840">
    <property type="protein sequence ID" value="AXC14059.1"/>
    <property type="molecule type" value="Genomic_DNA"/>
</dbReference>
<keyword evidence="1" id="KW-0472">Membrane</keyword>
<dbReference type="Proteomes" id="UP000253606">
    <property type="component" value="Chromosome"/>
</dbReference>
<feature type="transmembrane region" description="Helical" evidence="1">
    <location>
        <begin position="21"/>
        <end position="38"/>
    </location>
</feature>
<keyword evidence="1" id="KW-0812">Transmembrane</keyword>
<keyword evidence="3" id="KW-1185">Reference proteome</keyword>
<keyword evidence="1" id="KW-1133">Transmembrane helix</keyword>
<name>A0A2Z5G4W0_9BACT</name>
<gene>
    <name evidence="2" type="ORF">ACPOL_4793</name>
</gene>
<evidence type="ECO:0000256" key="1">
    <source>
        <dbReference type="SAM" id="Phobius"/>
    </source>
</evidence>
<proteinExistence type="predicted"/>
<sequence length="62" mass="7159">MDVTNEAKAIQRESKHSRKRIKFFSPSISGVAVMLKMGRLRLFNSRCWRWEPDAPRGLLAAN</sequence>
<protein>
    <submittedName>
        <fullName evidence="2">Uncharacterized protein</fullName>
    </submittedName>
</protein>
<dbReference type="AlphaFoldDB" id="A0A2Z5G4W0"/>